<feature type="transmembrane region" description="Helical" evidence="6">
    <location>
        <begin position="15"/>
        <end position="37"/>
    </location>
</feature>
<evidence type="ECO:0000256" key="3">
    <source>
        <dbReference type="ARBA" id="ARBA00022692"/>
    </source>
</evidence>
<keyword evidence="2" id="KW-1003">Cell membrane</keyword>
<keyword evidence="3 6" id="KW-0812">Transmembrane</keyword>
<sequence length="144" mass="16066">MNVVTDSPVGIVERFVAMALDLIIVFAIAFFLSITVYNGESFISFLFVSAVILSYLNTIFLPLLWNGYTLGKRIIGIRIEHVAGQRLTLLTMLIRELLIHTIYSATFGIVGVVSALFVSKREDKRSIHDLLAKTYVTSNLPEAK</sequence>
<evidence type="ECO:0000313" key="9">
    <source>
        <dbReference type="Proteomes" id="UP000790580"/>
    </source>
</evidence>
<dbReference type="InterPro" id="IPR010432">
    <property type="entry name" value="RDD"/>
</dbReference>
<dbReference type="PANTHER" id="PTHR36115:SF9">
    <property type="entry name" value="LMO1584 PROTEIN"/>
    <property type="match status" value="1"/>
</dbReference>
<keyword evidence="9" id="KW-1185">Reference proteome</keyword>
<evidence type="ECO:0000256" key="4">
    <source>
        <dbReference type="ARBA" id="ARBA00022989"/>
    </source>
</evidence>
<evidence type="ECO:0000256" key="2">
    <source>
        <dbReference type="ARBA" id="ARBA00022475"/>
    </source>
</evidence>
<organism evidence="8 9">
    <name type="scientific">Evansella alkalicola</name>
    <dbReference type="NCBI Taxonomy" id="745819"/>
    <lineage>
        <taxon>Bacteria</taxon>
        <taxon>Bacillati</taxon>
        <taxon>Bacillota</taxon>
        <taxon>Bacilli</taxon>
        <taxon>Bacillales</taxon>
        <taxon>Bacillaceae</taxon>
        <taxon>Evansella</taxon>
    </lineage>
</organism>
<feature type="transmembrane region" description="Helical" evidence="6">
    <location>
        <begin position="97"/>
        <end position="118"/>
    </location>
</feature>
<accession>A0ABS6K0M4</accession>
<proteinExistence type="predicted"/>
<reference evidence="8 9" key="1">
    <citation type="submission" date="2021-06" db="EMBL/GenBank/DDBJ databases">
        <title>Bacillus sp. RD4P76, an endophyte from a halophyte.</title>
        <authorList>
            <person name="Sun J.-Q."/>
        </authorList>
    </citation>
    <scope>NUCLEOTIDE SEQUENCE [LARGE SCALE GENOMIC DNA]</scope>
    <source>
        <strain evidence="8 9">JCM 17098</strain>
    </source>
</reference>
<dbReference type="EMBL" id="JAHQCR010000066">
    <property type="protein sequence ID" value="MBU9723012.1"/>
    <property type="molecule type" value="Genomic_DNA"/>
</dbReference>
<dbReference type="PANTHER" id="PTHR36115">
    <property type="entry name" value="PROLINE-RICH ANTIGEN HOMOLOG-RELATED"/>
    <property type="match status" value="1"/>
</dbReference>
<dbReference type="RefSeq" id="WP_088076675.1">
    <property type="nucleotide sequence ID" value="NZ_JAHQCR010000066.1"/>
</dbReference>
<keyword evidence="5 6" id="KW-0472">Membrane</keyword>
<evidence type="ECO:0000256" key="1">
    <source>
        <dbReference type="ARBA" id="ARBA00004651"/>
    </source>
</evidence>
<comment type="subcellular location">
    <subcellularLocation>
        <location evidence="1">Cell membrane</location>
        <topology evidence="1">Multi-pass membrane protein</topology>
    </subcellularLocation>
</comment>
<evidence type="ECO:0000259" key="7">
    <source>
        <dbReference type="Pfam" id="PF06271"/>
    </source>
</evidence>
<feature type="domain" description="RDD" evidence="7">
    <location>
        <begin position="10"/>
        <end position="133"/>
    </location>
</feature>
<keyword evidence="4 6" id="KW-1133">Transmembrane helix</keyword>
<name>A0ABS6K0M4_9BACI</name>
<comment type="caution">
    <text evidence="8">The sequence shown here is derived from an EMBL/GenBank/DDBJ whole genome shotgun (WGS) entry which is preliminary data.</text>
</comment>
<protein>
    <submittedName>
        <fullName evidence="8">RDD family protein</fullName>
    </submittedName>
</protein>
<dbReference type="Proteomes" id="UP000790580">
    <property type="component" value="Unassembled WGS sequence"/>
</dbReference>
<evidence type="ECO:0000313" key="8">
    <source>
        <dbReference type="EMBL" id="MBU9723012.1"/>
    </source>
</evidence>
<dbReference type="Pfam" id="PF06271">
    <property type="entry name" value="RDD"/>
    <property type="match status" value="1"/>
</dbReference>
<evidence type="ECO:0000256" key="6">
    <source>
        <dbReference type="SAM" id="Phobius"/>
    </source>
</evidence>
<evidence type="ECO:0000256" key="5">
    <source>
        <dbReference type="ARBA" id="ARBA00023136"/>
    </source>
</evidence>
<feature type="transmembrane region" description="Helical" evidence="6">
    <location>
        <begin position="44"/>
        <end position="65"/>
    </location>
</feature>
<gene>
    <name evidence="8" type="ORF">KS407_16455</name>
</gene>
<dbReference type="InterPro" id="IPR051791">
    <property type="entry name" value="Pra-immunoreactive"/>
</dbReference>